<protein>
    <submittedName>
        <fullName evidence="7">3-hydroxyisobutyrate dehydrogenase</fullName>
    </submittedName>
</protein>
<gene>
    <name evidence="7" type="ORF">FHX80_12271</name>
</gene>
<evidence type="ECO:0000256" key="1">
    <source>
        <dbReference type="ARBA" id="ARBA00009080"/>
    </source>
</evidence>
<evidence type="ECO:0000259" key="5">
    <source>
        <dbReference type="Pfam" id="PF03446"/>
    </source>
</evidence>
<dbReference type="OrthoDB" id="3185659at2"/>
<comment type="caution">
    <text evidence="7">The sequence shown here is derived from an EMBL/GenBank/DDBJ whole genome shotgun (WGS) entry which is preliminary data.</text>
</comment>
<sequence length="302" mass="30465">MGPATADAVPQRPVVAVLGTGIMGSGMARSLLRAGLEVRAWNRTQAKAAPLATDGATVTSTAADAVRGADVVLTMLNDGTSVAAALTAASDGVHRGQILLQSSTVGPDASVELAQRAADLGLVYLDAPVSGTRQPAEQGALTVFVSGPSAVRGVVAPVLDAIGQRTVWVAEEPGAASGLKLVVNTWVINLVGGVAECLNLAEGLGVNPQLFLDAVRGGPLDSGYLQGKSAAVLSGDLTPSFALSTALKDTRLILEAAERSGVRLDLTAASAARFERAEAAGHGGEDMIATYYAGRATEEDGG</sequence>
<dbReference type="InterPro" id="IPR051265">
    <property type="entry name" value="HIBADH-related_NP60_sf"/>
</dbReference>
<evidence type="ECO:0000259" key="6">
    <source>
        <dbReference type="Pfam" id="PF14833"/>
    </source>
</evidence>
<dbReference type="InterPro" id="IPR015815">
    <property type="entry name" value="HIBADH-related"/>
</dbReference>
<organism evidence="7 8">
    <name type="scientific">Streptomyces brevispora</name>
    <dbReference type="NCBI Taxonomy" id="887462"/>
    <lineage>
        <taxon>Bacteria</taxon>
        <taxon>Bacillati</taxon>
        <taxon>Actinomycetota</taxon>
        <taxon>Actinomycetes</taxon>
        <taxon>Kitasatosporales</taxon>
        <taxon>Streptomycetaceae</taxon>
        <taxon>Streptomyces</taxon>
    </lineage>
</organism>
<dbReference type="Gene3D" id="1.10.1040.10">
    <property type="entry name" value="N-(1-d-carboxylethyl)-l-norvaline Dehydrogenase, domain 2"/>
    <property type="match status" value="1"/>
</dbReference>
<dbReference type="GO" id="GO:0016491">
    <property type="term" value="F:oxidoreductase activity"/>
    <property type="evidence" value="ECO:0007669"/>
    <property type="project" value="UniProtKB-KW"/>
</dbReference>
<dbReference type="PANTHER" id="PTHR43580:SF2">
    <property type="entry name" value="CYTOKINE-LIKE NUCLEAR FACTOR N-PAC"/>
    <property type="match status" value="1"/>
</dbReference>
<evidence type="ECO:0000313" key="8">
    <source>
        <dbReference type="Proteomes" id="UP000318186"/>
    </source>
</evidence>
<name>A0A561TXV5_9ACTN</name>
<dbReference type="Gene3D" id="3.40.50.720">
    <property type="entry name" value="NAD(P)-binding Rossmann-like Domain"/>
    <property type="match status" value="1"/>
</dbReference>
<dbReference type="InterPro" id="IPR036291">
    <property type="entry name" value="NAD(P)-bd_dom_sf"/>
</dbReference>
<proteinExistence type="inferred from homology"/>
<feature type="domain" description="6-phosphogluconate dehydrogenase NADP-binding" evidence="5">
    <location>
        <begin position="15"/>
        <end position="168"/>
    </location>
</feature>
<feature type="active site" evidence="4">
    <location>
        <position position="180"/>
    </location>
</feature>
<dbReference type="Pfam" id="PF03446">
    <property type="entry name" value="NAD_binding_2"/>
    <property type="match status" value="1"/>
</dbReference>
<dbReference type="GO" id="GO:0051287">
    <property type="term" value="F:NAD binding"/>
    <property type="evidence" value="ECO:0007669"/>
    <property type="project" value="InterPro"/>
</dbReference>
<keyword evidence="3" id="KW-0520">NAD</keyword>
<feature type="domain" description="3-hydroxyisobutyrate dehydrogenase-like NAD-binding" evidence="6">
    <location>
        <begin position="174"/>
        <end position="290"/>
    </location>
</feature>
<dbReference type="PANTHER" id="PTHR43580">
    <property type="entry name" value="OXIDOREDUCTASE GLYR1-RELATED"/>
    <property type="match status" value="1"/>
</dbReference>
<dbReference type="InterPro" id="IPR013328">
    <property type="entry name" value="6PGD_dom2"/>
</dbReference>
<accession>A0A561TXV5</accession>
<evidence type="ECO:0000313" key="7">
    <source>
        <dbReference type="EMBL" id="TWF91953.1"/>
    </source>
</evidence>
<dbReference type="Proteomes" id="UP000318186">
    <property type="component" value="Unassembled WGS sequence"/>
</dbReference>
<dbReference type="RefSeq" id="WP_145767811.1">
    <property type="nucleotide sequence ID" value="NZ_VIWW01000002.1"/>
</dbReference>
<comment type="similarity">
    <text evidence="1">Belongs to the HIBADH-related family.</text>
</comment>
<evidence type="ECO:0000256" key="4">
    <source>
        <dbReference type="PIRSR" id="PIRSR000103-1"/>
    </source>
</evidence>
<evidence type="ECO:0000256" key="3">
    <source>
        <dbReference type="ARBA" id="ARBA00023027"/>
    </source>
</evidence>
<dbReference type="InterPro" id="IPR008927">
    <property type="entry name" value="6-PGluconate_DH-like_C_sf"/>
</dbReference>
<dbReference type="InterPro" id="IPR029154">
    <property type="entry name" value="HIBADH-like_NADP-bd"/>
</dbReference>
<dbReference type="EMBL" id="VIWW01000002">
    <property type="protein sequence ID" value="TWF91953.1"/>
    <property type="molecule type" value="Genomic_DNA"/>
</dbReference>
<dbReference type="SUPFAM" id="SSF51735">
    <property type="entry name" value="NAD(P)-binding Rossmann-fold domains"/>
    <property type="match status" value="1"/>
</dbReference>
<reference evidence="7 8" key="1">
    <citation type="submission" date="2019-06" db="EMBL/GenBank/DDBJ databases">
        <title>Sequencing the genomes of 1000 actinobacteria strains.</title>
        <authorList>
            <person name="Klenk H.-P."/>
        </authorList>
    </citation>
    <scope>NUCLEOTIDE SEQUENCE [LARGE SCALE GENOMIC DNA]</scope>
    <source>
        <strain evidence="7 8">DSM 42059</strain>
    </source>
</reference>
<dbReference type="SUPFAM" id="SSF48179">
    <property type="entry name" value="6-phosphogluconate dehydrogenase C-terminal domain-like"/>
    <property type="match status" value="1"/>
</dbReference>
<dbReference type="Pfam" id="PF14833">
    <property type="entry name" value="NAD_binding_11"/>
    <property type="match status" value="1"/>
</dbReference>
<dbReference type="AlphaFoldDB" id="A0A561TXV5"/>
<keyword evidence="2" id="KW-0560">Oxidoreductase</keyword>
<dbReference type="GO" id="GO:0050661">
    <property type="term" value="F:NADP binding"/>
    <property type="evidence" value="ECO:0007669"/>
    <property type="project" value="InterPro"/>
</dbReference>
<dbReference type="InterPro" id="IPR006115">
    <property type="entry name" value="6PGDH_NADP-bd"/>
</dbReference>
<evidence type="ECO:0000256" key="2">
    <source>
        <dbReference type="ARBA" id="ARBA00023002"/>
    </source>
</evidence>
<dbReference type="PIRSF" id="PIRSF000103">
    <property type="entry name" value="HIBADH"/>
    <property type="match status" value="1"/>
</dbReference>